<sequence>MGQRLRGIESPPTAVLSGGIDSSSVTVLAAEACGAVSTGPGRAGVLPCSPTRRRRCARVRPPLRW</sequence>
<dbReference type="AlphaFoldDB" id="A0A846XBT8"/>
<dbReference type="SUPFAM" id="SSF52402">
    <property type="entry name" value="Adenine nucleotide alpha hydrolases-like"/>
    <property type="match status" value="1"/>
</dbReference>
<name>A0A846XBT8_9NOCA</name>
<evidence type="ECO:0000259" key="1">
    <source>
        <dbReference type="Pfam" id="PF00733"/>
    </source>
</evidence>
<evidence type="ECO:0000313" key="2">
    <source>
        <dbReference type="EMBL" id="NKY32250.1"/>
    </source>
</evidence>
<dbReference type="Proteomes" id="UP000565715">
    <property type="component" value="Unassembled WGS sequence"/>
</dbReference>
<reference evidence="2 3" key="1">
    <citation type="submission" date="2020-04" db="EMBL/GenBank/DDBJ databases">
        <title>MicrobeNet Type strains.</title>
        <authorList>
            <person name="Nicholson A.C."/>
        </authorList>
    </citation>
    <scope>NUCLEOTIDE SEQUENCE [LARGE SCALE GENOMIC DNA]</scope>
    <source>
        <strain evidence="2 3">DSM 45078</strain>
    </source>
</reference>
<keyword evidence="3" id="KW-1185">Reference proteome</keyword>
<organism evidence="2 3">
    <name type="scientific">Nocardia speluncae</name>
    <dbReference type="NCBI Taxonomy" id="419477"/>
    <lineage>
        <taxon>Bacteria</taxon>
        <taxon>Bacillati</taxon>
        <taxon>Actinomycetota</taxon>
        <taxon>Actinomycetes</taxon>
        <taxon>Mycobacteriales</taxon>
        <taxon>Nocardiaceae</taxon>
        <taxon>Nocardia</taxon>
    </lineage>
</organism>
<evidence type="ECO:0000313" key="3">
    <source>
        <dbReference type="Proteomes" id="UP000565715"/>
    </source>
</evidence>
<dbReference type="Pfam" id="PF00733">
    <property type="entry name" value="Asn_synthase"/>
    <property type="match status" value="1"/>
</dbReference>
<proteinExistence type="predicted"/>
<dbReference type="InterPro" id="IPR001962">
    <property type="entry name" value="Asn_synthase"/>
</dbReference>
<gene>
    <name evidence="2" type="ORF">HGA13_04050</name>
</gene>
<dbReference type="GO" id="GO:0006529">
    <property type="term" value="P:asparagine biosynthetic process"/>
    <property type="evidence" value="ECO:0007669"/>
    <property type="project" value="InterPro"/>
</dbReference>
<dbReference type="GO" id="GO:0004066">
    <property type="term" value="F:asparagine synthase (glutamine-hydrolyzing) activity"/>
    <property type="evidence" value="ECO:0007669"/>
    <property type="project" value="InterPro"/>
</dbReference>
<dbReference type="EMBL" id="JAAXOO010000001">
    <property type="protein sequence ID" value="NKY32250.1"/>
    <property type="molecule type" value="Genomic_DNA"/>
</dbReference>
<comment type="caution">
    <text evidence="2">The sequence shown here is derived from an EMBL/GenBank/DDBJ whole genome shotgun (WGS) entry which is preliminary data.</text>
</comment>
<accession>A0A846XBT8</accession>
<feature type="domain" description="Asparagine synthetase" evidence="1">
    <location>
        <begin position="11"/>
        <end position="32"/>
    </location>
</feature>
<protein>
    <recommendedName>
        <fullName evidence="1">Asparagine synthetase domain-containing protein</fullName>
    </recommendedName>
</protein>